<feature type="region of interest" description="Disordered" evidence="1">
    <location>
        <begin position="1"/>
        <end position="25"/>
    </location>
</feature>
<dbReference type="Pfam" id="PF03101">
    <property type="entry name" value="FAR1"/>
    <property type="match status" value="1"/>
</dbReference>
<evidence type="ECO:0000259" key="2">
    <source>
        <dbReference type="Pfam" id="PF03101"/>
    </source>
</evidence>
<name>A0AAV9BUV2_ACOGR</name>
<feature type="compositionally biased region" description="Basic residues" evidence="1">
    <location>
        <begin position="13"/>
        <end position="25"/>
    </location>
</feature>
<dbReference type="EMBL" id="JAUJYN010000001">
    <property type="protein sequence ID" value="KAK1280197.1"/>
    <property type="molecule type" value="Genomic_DNA"/>
</dbReference>
<dbReference type="Proteomes" id="UP001179952">
    <property type="component" value="Unassembled WGS sequence"/>
</dbReference>
<comment type="caution">
    <text evidence="3">The sequence shown here is derived from an EMBL/GenBank/DDBJ whole genome shotgun (WGS) entry which is preliminary data.</text>
</comment>
<dbReference type="AlphaFoldDB" id="A0AAV9BUV2"/>
<protein>
    <recommendedName>
        <fullName evidence="2">FAR1 domain-containing protein</fullName>
    </recommendedName>
</protein>
<evidence type="ECO:0000313" key="3">
    <source>
        <dbReference type="EMBL" id="KAK1280197.1"/>
    </source>
</evidence>
<keyword evidence="4" id="KW-1185">Reference proteome</keyword>
<gene>
    <name evidence="3" type="ORF">QJS04_geneDACA024358</name>
</gene>
<evidence type="ECO:0000313" key="4">
    <source>
        <dbReference type="Proteomes" id="UP001179952"/>
    </source>
</evidence>
<proteinExistence type="predicted"/>
<evidence type="ECO:0000256" key="1">
    <source>
        <dbReference type="SAM" id="MobiDB-lite"/>
    </source>
</evidence>
<dbReference type="InterPro" id="IPR004330">
    <property type="entry name" value="FAR1_DNA_bnd_dom"/>
</dbReference>
<sequence length="71" mass="8041">MQEFCRAVEGSRRKDKRREHVSNHRAKTRTGCNALIVILEVDNGKWKGIASVLICGLCGRIQAVRCVYRIA</sequence>
<feature type="domain" description="FAR1" evidence="2">
    <location>
        <begin position="3"/>
        <end position="47"/>
    </location>
</feature>
<reference evidence="3" key="1">
    <citation type="journal article" date="2023" name="Nat. Commun.">
        <title>Diploid and tetraploid genomes of Acorus and the evolution of monocots.</title>
        <authorList>
            <person name="Ma L."/>
            <person name="Liu K.W."/>
            <person name="Li Z."/>
            <person name="Hsiao Y.Y."/>
            <person name="Qi Y."/>
            <person name="Fu T."/>
            <person name="Tang G.D."/>
            <person name="Zhang D."/>
            <person name="Sun W.H."/>
            <person name="Liu D.K."/>
            <person name="Li Y."/>
            <person name="Chen G.Z."/>
            <person name="Liu X.D."/>
            <person name="Liao X.Y."/>
            <person name="Jiang Y.T."/>
            <person name="Yu X."/>
            <person name="Hao Y."/>
            <person name="Huang J."/>
            <person name="Zhao X.W."/>
            <person name="Ke S."/>
            <person name="Chen Y.Y."/>
            <person name="Wu W.L."/>
            <person name="Hsu J.L."/>
            <person name="Lin Y.F."/>
            <person name="Huang M.D."/>
            <person name="Li C.Y."/>
            <person name="Huang L."/>
            <person name="Wang Z.W."/>
            <person name="Zhao X."/>
            <person name="Zhong W.Y."/>
            <person name="Peng D.H."/>
            <person name="Ahmad S."/>
            <person name="Lan S."/>
            <person name="Zhang J.S."/>
            <person name="Tsai W.C."/>
            <person name="Van de Peer Y."/>
            <person name="Liu Z.J."/>
        </authorList>
    </citation>
    <scope>NUCLEOTIDE SEQUENCE</scope>
    <source>
        <strain evidence="3">SCP</strain>
    </source>
</reference>
<accession>A0AAV9BUV2</accession>
<organism evidence="3 4">
    <name type="scientific">Acorus gramineus</name>
    <name type="common">Dwarf sweet flag</name>
    <dbReference type="NCBI Taxonomy" id="55184"/>
    <lineage>
        <taxon>Eukaryota</taxon>
        <taxon>Viridiplantae</taxon>
        <taxon>Streptophyta</taxon>
        <taxon>Embryophyta</taxon>
        <taxon>Tracheophyta</taxon>
        <taxon>Spermatophyta</taxon>
        <taxon>Magnoliopsida</taxon>
        <taxon>Liliopsida</taxon>
        <taxon>Acoraceae</taxon>
        <taxon>Acorus</taxon>
    </lineage>
</organism>
<reference evidence="3" key="2">
    <citation type="submission" date="2023-06" db="EMBL/GenBank/DDBJ databases">
        <authorList>
            <person name="Ma L."/>
            <person name="Liu K.-W."/>
            <person name="Li Z."/>
            <person name="Hsiao Y.-Y."/>
            <person name="Qi Y."/>
            <person name="Fu T."/>
            <person name="Tang G."/>
            <person name="Zhang D."/>
            <person name="Sun W.-H."/>
            <person name="Liu D.-K."/>
            <person name="Li Y."/>
            <person name="Chen G.-Z."/>
            <person name="Liu X.-D."/>
            <person name="Liao X.-Y."/>
            <person name="Jiang Y.-T."/>
            <person name="Yu X."/>
            <person name="Hao Y."/>
            <person name="Huang J."/>
            <person name="Zhao X.-W."/>
            <person name="Ke S."/>
            <person name="Chen Y.-Y."/>
            <person name="Wu W.-L."/>
            <person name="Hsu J.-L."/>
            <person name="Lin Y.-F."/>
            <person name="Huang M.-D."/>
            <person name="Li C.-Y."/>
            <person name="Huang L."/>
            <person name="Wang Z.-W."/>
            <person name="Zhao X."/>
            <person name="Zhong W.-Y."/>
            <person name="Peng D.-H."/>
            <person name="Ahmad S."/>
            <person name="Lan S."/>
            <person name="Zhang J.-S."/>
            <person name="Tsai W.-C."/>
            <person name="Van De Peer Y."/>
            <person name="Liu Z.-J."/>
        </authorList>
    </citation>
    <scope>NUCLEOTIDE SEQUENCE</scope>
    <source>
        <strain evidence="3">SCP</strain>
        <tissue evidence="3">Leaves</tissue>
    </source>
</reference>